<proteinExistence type="predicted"/>
<organism evidence="2 4">
    <name type="scientific">Panicum virgatum</name>
    <name type="common">Blackwell switchgrass</name>
    <dbReference type="NCBI Taxonomy" id="38727"/>
    <lineage>
        <taxon>Eukaryota</taxon>
        <taxon>Viridiplantae</taxon>
        <taxon>Streptophyta</taxon>
        <taxon>Embryophyta</taxon>
        <taxon>Tracheophyta</taxon>
        <taxon>Spermatophyta</taxon>
        <taxon>Magnoliopsida</taxon>
        <taxon>Liliopsida</taxon>
        <taxon>Poales</taxon>
        <taxon>Poaceae</taxon>
        <taxon>PACMAD clade</taxon>
        <taxon>Panicoideae</taxon>
        <taxon>Panicodae</taxon>
        <taxon>Paniceae</taxon>
        <taxon>Panicinae</taxon>
        <taxon>Panicum</taxon>
        <taxon>Panicum sect. Hiantes</taxon>
    </lineage>
</organism>
<keyword evidence="4" id="KW-1185">Reference proteome</keyword>
<comment type="caution">
    <text evidence="2">The sequence shown here is derived from an EMBL/GenBank/DDBJ whole genome shotgun (WGS) entry which is preliminary data.</text>
</comment>
<dbReference type="EMBL" id="CM029045">
    <property type="protein sequence ID" value="KAG2601201.1"/>
    <property type="molecule type" value="Genomic_DNA"/>
</dbReference>
<accession>A0A8T0SRH6</accession>
<reference evidence="2" key="1">
    <citation type="submission" date="2020-05" db="EMBL/GenBank/DDBJ databases">
        <title>WGS assembly of Panicum virgatum.</title>
        <authorList>
            <person name="Lovell J.T."/>
            <person name="Jenkins J."/>
            <person name="Shu S."/>
            <person name="Juenger T.E."/>
            <person name="Schmutz J."/>
        </authorList>
    </citation>
    <scope>NUCLEOTIDE SEQUENCE</scope>
    <source>
        <strain evidence="2">AP13</strain>
    </source>
</reference>
<evidence type="ECO:0000256" key="1">
    <source>
        <dbReference type="SAM" id="MobiDB-lite"/>
    </source>
</evidence>
<evidence type="ECO:0000313" key="4">
    <source>
        <dbReference type="Proteomes" id="UP000823388"/>
    </source>
</evidence>
<name>A0A8T0SRH6_PANVG</name>
<feature type="compositionally biased region" description="Low complexity" evidence="1">
    <location>
        <begin position="47"/>
        <end position="60"/>
    </location>
</feature>
<dbReference type="Proteomes" id="UP000823388">
    <property type="component" value="Chromosome 5K"/>
</dbReference>
<protein>
    <submittedName>
        <fullName evidence="2">Uncharacterized protein</fullName>
    </submittedName>
</protein>
<sequence>MSSGDQLQFKPPGSSRAVHGDLAGHVLTAIPSALLGNYPKPIRLAISARSSSARPPSVALPRERRCALSPPPSTRAGSPLELPSDPEPDRHLQGAEESDGDDHPVIGVEQSPAAEEHAAGQPAQREDELDGGLRGAPTKLKRQQQQRQPRLRTEIPHRRRLAGLPRAPRARRVLGLRGRVEEGRAGEAAAHLGLAQGAGLWRPPGLGAGAAAVHLTGAPSTPTRRCYLRSPPWRLDVLVRANDMDAAW</sequence>
<evidence type="ECO:0000313" key="2">
    <source>
        <dbReference type="EMBL" id="KAG2601201.1"/>
    </source>
</evidence>
<dbReference type="AlphaFoldDB" id="A0A8T0SRH6"/>
<feature type="region of interest" description="Disordered" evidence="1">
    <location>
        <begin position="47"/>
        <end position="153"/>
    </location>
</feature>
<dbReference type="EMBL" id="CM029045">
    <property type="protein sequence ID" value="KAG2601209.1"/>
    <property type="molecule type" value="Genomic_DNA"/>
</dbReference>
<gene>
    <name evidence="2" type="ORF">PVAP13_5KG573107</name>
    <name evidence="3" type="ORF">PVAP13_5KG573221</name>
</gene>
<evidence type="ECO:0000313" key="3">
    <source>
        <dbReference type="EMBL" id="KAG2601209.1"/>
    </source>
</evidence>